<dbReference type="Gene3D" id="1.10.510.10">
    <property type="entry name" value="Transferase(Phosphotransferase) domain 1"/>
    <property type="match status" value="1"/>
</dbReference>
<dbReference type="Gene3D" id="3.30.200.20">
    <property type="entry name" value="Phosphorylase Kinase, domain 1"/>
    <property type="match status" value="1"/>
</dbReference>
<feature type="binding site" evidence="12">
    <location>
        <position position="372"/>
    </location>
    <ligand>
        <name>ATP</name>
        <dbReference type="ChEBI" id="CHEBI:30616"/>
    </ligand>
</feature>
<evidence type="ECO:0000256" key="14">
    <source>
        <dbReference type="SAM" id="SignalP"/>
    </source>
</evidence>
<keyword evidence="10 13" id="KW-0472">Membrane</keyword>
<dbReference type="Pfam" id="PF00069">
    <property type="entry name" value="Pkinase"/>
    <property type="match status" value="1"/>
</dbReference>
<evidence type="ECO:0000256" key="5">
    <source>
        <dbReference type="ARBA" id="ARBA00022729"/>
    </source>
</evidence>
<dbReference type="SMART" id="SM00220">
    <property type="entry name" value="S_TKc"/>
    <property type="match status" value="1"/>
</dbReference>
<dbReference type="FunFam" id="1.10.510.10:FF:000161">
    <property type="entry name" value="Wall-associated receptor kinase-like 20"/>
    <property type="match status" value="1"/>
</dbReference>
<keyword evidence="2" id="KW-0723">Serine/threonine-protein kinase</keyword>
<dbReference type="InterPro" id="IPR000719">
    <property type="entry name" value="Prot_kinase_dom"/>
</dbReference>
<dbReference type="AlphaFoldDB" id="A0AA88X1G3"/>
<evidence type="ECO:0000256" key="1">
    <source>
        <dbReference type="ARBA" id="ARBA00004167"/>
    </source>
</evidence>
<sequence>MPNPLILMVLILLPFTEQAMAAMQCGDCGRTPVPYPLSTAPNCGNQLYKVRCTTGNLWLDAMNGSSYMISSVNPMTQRMIIQPAGLVPNTCLASDFRSLGVQLDPMLPFNITSSNTILLMNCTDSMYHLQIPINCSSTSVCHAYMQHTASAVACLHEPLCCDFRTCGSQTAQAIRVHDGGCLAYQSFVNLDQSLPVAKWPNPGVEIEWVMPQEPVCIFPVDCRDLPNSTCLPDPASVGQKRCFCRSGHHWNPILGLCRSKYFFFVSKSYDQMMEMLFNRIAGALGALLLLILAGALVIGRHHHMKREARKILVKEREEILNASNSGKAAKTFTVKELKRATINFSKENLLGSGGFGEVFKGVLEDGTITAVKRAKPGNTKGITQVLNEVRILCQVNHRSLVRLLGCCVELEQPLLIYEYVPNGTLFEHLHGLRSHECVTLDWRRRLRIAHQTAEGLAYLHFSAVPPIYHRDVKSSNILLDEKLDAKVSDFGLSRLVDTSENDCSHICTSAQGTLGYLDPEYYLNLQLTDRSDVYSFGVVLLELLTSKKAIDFNREEENLNLVVYVKRIINEEKLMDVVDSGLKEGASNIELDTMRALGNLAAACLDERRQNRPSMKEVAEEIEYIISIIPGEACKTELFPNGNNTK</sequence>
<feature type="domain" description="Protein kinase" evidence="15">
    <location>
        <begin position="344"/>
        <end position="625"/>
    </location>
</feature>
<keyword evidence="3" id="KW-0808">Transferase</keyword>
<keyword evidence="5 14" id="KW-0732">Signal</keyword>
<dbReference type="InterPro" id="IPR008271">
    <property type="entry name" value="Ser/Thr_kinase_AS"/>
</dbReference>
<dbReference type="PROSITE" id="PS50011">
    <property type="entry name" value="PROTEIN_KINASE_DOM"/>
    <property type="match status" value="1"/>
</dbReference>
<evidence type="ECO:0000256" key="6">
    <source>
        <dbReference type="ARBA" id="ARBA00022741"/>
    </source>
</evidence>
<evidence type="ECO:0000256" key="8">
    <source>
        <dbReference type="ARBA" id="ARBA00022840"/>
    </source>
</evidence>
<evidence type="ECO:0000256" key="12">
    <source>
        <dbReference type="PROSITE-ProRule" id="PRU10141"/>
    </source>
</evidence>
<comment type="subcellular location">
    <subcellularLocation>
        <location evidence="1">Membrane</location>
        <topology evidence="1">Single-pass membrane protein</topology>
    </subcellularLocation>
</comment>
<evidence type="ECO:0000256" key="2">
    <source>
        <dbReference type="ARBA" id="ARBA00022527"/>
    </source>
</evidence>
<evidence type="ECO:0000259" key="15">
    <source>
        <dbReference type="PROSITE" id="PS50011"/>
    </source>
</evidence>
<keyword evidence="8 12" id="KW-0067">ATP-binding</keyword>
<evidence type="ECO:0000313" key="16">
    <source>
        <dbReference type="EMBL" id="KAK3037434.1"/>
    </source>
</evidence>
<feature type="transmembrane region" description="Helical" evidence="13">
    <location>
        <begin position="276"/>
        <end position="299"/>
    </location>
</feature>
<dbReference type="GO" id="GO:0005886">
    <property type="term" value="C:plasma membrane"/>
    <property type="evidence" value="ECO:0007669"/>
    <property type="project" value="UniProtKB-ARBA"/>
</dbReference>
<dbReference type="PROSITE" id="PS00107">
    <property type="entry name" value="PROTEIN_KINASE_ATP"/>
    <property type="match status" value="1"/>
</dbReference>
<feature type="signal peptide" evidence="14">
    <location>
        <begin position="1"/>
        <end position="21"/>
    </location>
</feature>
<organism evidence="16 17">
    <name type="scientific">Escallonia herrerae</name>
    <dbReference type="NCBI Taxonomy" id="1293975"/>
    <lineage>
        <taxon>Eukaryota</taxon>
        <taxon>Viridiplantae</taxon>
        <taxon>Streptophyta</taxon>
        <taxon>Embryophyta</taxon>
        <taxon>Tracheophyta</taxon>
        <taxon>Spermatophyta</taxon>
        <taxon>Magnoliopsida</taxon>
        <taxon>eudicotyledons</taxon>
        <taxon>Gunneridae</taxon>
        <taxon>Pentapetalae</taxon>
        <taxon>asterids</taxon>
        <taxon>campanulids</taxon>
        <taxon>Escalloniales</taxon>
        <taxon>Escalloniaceae</taxon>
        <taxon>Escallonia</taxon>
    </lineage>
</organism>
<keyword evidence="4 13" id="KW-0812">Transmembrane</keyword>
<evidence type="ECO:0000256" key="10">
    <source>
        <dbReference type="ARBA" id="ARBA00023136"/>
    </source>
</evidence>
<name>A0AA88X1G3_9ASTE</name>
<dbReference type="PROSITE" id="PS00108">
    <property type="entry name" value="PROTEIN_KINASE_ST"/>
    <property type="match status" value="1"/>
</dbReference>
<evidence type="ECO:0000256" key="3">
    <source>
        <dbReference type="ARBA" id="ARBA00022679"/>
    </source>
</evidence>
<dbReference type="PANTHER" id="PTHR46008">
    <property type="entry name" value="LEAF RUST 10 DISEASE-RESISTANCE LOCUS RECEPTOR-LIKE PROTEIN KINASE-LIKE 1.4"/>
    <property type="match status" value="1"/>
</dbReference>
<evidence type="ECO:0000313" key="17">
    <source>
        <dbReference type="Proteomes" id="UP001188597"/>
    </source>
</evidence>
<evidence type="ECO:0000256" key="7">
    <source>
        <dbReference type="ARBA" id="ARBA00022777"/>
    </source>
</evidence>
<reference evidence="16" key="1">
    <citation type="submission" date="2022-12" db="EMBL/GenBank/DDBJ databases">
        <title>Draft genome assemblies for two species of Escallonia (Escalloniales).</title>
        <authorList>
            <person name="Chanderbali A."/>
            <person name="Dervinis C."/>
            <person name="Anghel I."/>
            <person name="Soltis D."/>
            <person name="Soltis P."/>
            <person name="Zapata F."/>
        </authorList>
    </citation>
    <scope>NUCLEOTIDE SEQUENCE</scope>
    <source>
        <strain evidence="16">UCBG64.0493</strain>
        <tissue evidence="16">Leaf</tissue>
    </source>
</reference>
<keyword evidence="17" id="KW-1185">Reference proteome</keyword>
<dbReference type="GO" id="GO:0004674">
    <property type="term" value="F:protein serine/threonine kinase activity"/>
    <property type="evidence" value="ECO:0007669"/>
    <property type="project" value="UniProtKB-KW"/>
</dbReference>
<proteinExistence type="predicted"/>
<keyword evidence="9 13" id="KW-1133">Transmembrane helix</keyword>
<keyword evidence="7" id="KW-0418">Kinase</keyword>
<dbReference type="SUPFAM" id="SSF56112">
    <property type="entry name" value="Protein kinase-like (PK-like)"/>
    <property type="match status" value="1"/>
</dbReference>
<feature type="chain" id="PRO_5041729202" description="Protein kinase domain-containing protein" evidence="14">
    <location>
        <begin position="22"/>
        <end position="646"/>
    </location>
</feature>
<dbReference type="PANTHER" id="PTHR46008:SF25">
    <property type="entry name" value="PROTEIN KINASE DOMAIN-CONTAINING PROTEIN"/>
    <property type="match status" value="1"/>
</dbReference>
<keyword evidence="6 12" id="KW-0547">Nucleotide-binding</keyword>
<dbReference type="EMBL" id="JAVXUP010000122">
    <property type="protein sequence ID" value="KAK3037434.1"/>
    <property type="molecule type" value="Genomic_DNA"/>
</dbReference>
<dbReference type="InterPro" id="IPR017441">
    <property type="entry name" value="Protein_kinase_ATP_BS"/>
</dbReference>
<gene>
    <name evidence="16" type="ORF">RJ639_031928</name>
</gene>
<dbReference type="GO" id="GO:0005524">
    <property type="term" value="F:ATP binding"/>
    <property type="evidence" value="ECO:0007669"/>
    <property type="project" value="UniProtKB-UniRule"/>
</dbReference>
<dbReference type="Proteomes" id="UP001188597">
    <property type="component" value="Unassembled WGS sequence"/>
</dbReference>
<evidence type="ECO:0000256" key="13">
    <source>
        <dbReference type="SAM" id="Phobius"/>
    </source>
</evidence>
<dbReference type="CDD" id="cd14066">
    <property type="entry name" value="STKc_IRAK"/>
    <property type="match status" value="1"/>
</dbReference>
<dbReference type="InterPro" id="IPR011009">
    <property type="entry name" value="Kinase-like_dom_sf"/>
</dbReference>
<evidence type="ECO:0000256" key="4">
    <source>
        <dbReference type="ARBA" id="ARBA00022692"/>
    </source>
</evidence>
<keyword evidence="11" id="KW-0325">Glycoprotein</keyword>
<comment type="caution">
    <text evidence="16">The sequence shown here is derived from an EMBL/GenBank/DDBJ whole genome shotgun (WGS) entry which is preliminary data.</text>
</comment>
<evidence type="ECO:0000256" key="11">
    <source>
        <dbReference type="ARBA" id="ARBA00023180"/>
    </source>
</evidence>
<evidence type="ECO:0000256" key="9">
    <source>
        <dbReference type="ARBA" id="ARBA00022989"/>
    </source>
</evidence>
<accession>A0AA88X1G3</accession>
<protein>
    <recommendedName>
        <fullName evidence="15">Protein kinase domain-containing protein</fullName>
    </recommendedName>
</protein>
<dbReference type="FunFam" id="3.30.200.20:FF:000446">
    <property type="entry name" value="Wall-associated receptor kinase-like 20"/>
    <property type="match status" value="1"/>
</dbReference>